<reference evidence="2" key="2">
    <citation type="submission" date="2015-01" db="EMBL/GenBank/DDBJ databases">
        <title>Evolutionary Origins and Diversification of the Mycorrhizal Mutualists.</title>
        <authorList>
            <consortium name="DOE Joint Genome Institute"/>
            <consortium name="Mycorrhizal Genomics Consortium"/>
            <person name="Kohler A."/>
            <person name="Kuo A."/>
            <person name="Nagy L.G."/>
            <person name="Floudas D."/>
            <person name="Copeland A."/>
            <person name="Barry K.W."/>
            <person name="Cichocki N."/>
            <person name="Veneault-Fourrey C."/>
            <person name="LaButti K."/>
            <person name="Lindquist E.A."/>
            <person name="Lipzen A."/>
            <person name="Lundell T."/>
            <person name="Morin E."/>
            <person name="Murat C."/>
            <person name="Riley R."/>
            <person name="Ohm R."/>
            <person name="Sun H."/>
            <person name="Tunlid A."/>
            <person name="Henrissat B."/>
            <person name="Grigoriev I.V."/>
            <person name="Hibbett D.S."/>
            <person name="Martin F."/>
        </authorList>
    </citation>
    <scope>NUCLEOTIDE SEQUENCE [LARGE SCALE GENOMIC DNA]</scope>
    <source>
        <strain evidence="2">MAFF 305830</strain>
    </source>
</reference>
<evidence type="ECO:0000313" key="2">
    <source>
        <dbReference type="Proteomes" id="UP000054097"/>
    </source>
</evidence>
<reference evidence="1 2" key="1">
    <citation type="submission" date="2014-04" db="EMBL/GenBank/DDBJ databases">
        <authorList>
            <consortium name="DOE Joint Genome Institute"/>
            <person name="Kuo A."/>
            <person name="Zuccaro A."/>
            <person name="Kohler A."/>
            <person name="Nagy L.G."/>
            <person name="Floudas D."/>
            <person name="Copeland A."/>
            <person name="Barry K.W."/>
            <person name="Cichocki N."/>
            <person name="Veneault-Fourrey C."/>
            <person name="LaButti K."/>
            <person name="Lindquist E.A."/>
            <person name="Lipzen A."/>
            <person name="Lundell T."/>
            <person name="Morin E."/>
            <person name="Murat C."/>
            <person name="Sun H."/>
            <person name="Tunlid A."/>
            <person name="Henrissat B."/>
            <person name="Grigoriev I.V."/>
            <person name="Hibbett D.S."/>
            <person name="Martin F."/>
            <person name="Nordberg H.P."/>
            <person name="Cantor M.N."/>
            <person name="Hua S.X."/>
        </authorList>
    </citation>
    <scope>NUCLEOTIDE SEQUENCE [LARGE SCALE GENOMIC DNA]</scope>
    <source>
        <strain evidence="1 2">MAFF 305830</strain>
    </source>
</reference>
<evidence type="ECO:0000313" key="1">
    <source>
        <dbReference type="EMBL" id="KIM22202.1"/>
    </source>
</evidence>
<proteinExistence type="predicted"/>
<sequence>MTEVAIADVPSRDIITSLPFELLQEIFMIVRDWEIAGVCAGQWNVTAPERLSAVSSSWRQVAFQIPILWNTIQFHRYADPTWLNVHLSERHQRHLQLSKDLPLDIIISSTAQIPTPVYPFSIFPMGRLNLIAKRDGTDTTMRSVVQGININMAVDVETLLRDIIQVDLGNVTHFKMGNVSLAQIYNSTNGRIFQSHTFQSVLDALPVIESQLPQLSQLHILTTSKYNAESTMQFTQLFNMNATTISYRIAATADRRAPNLLTFTPSNPHLLCLLFGKDDSKLTICWFHFRHFTFVIAYRRKPASMAELDIVGVATRDFVTRLPVELLQEIFMIVRDREIAGVCAGQWNITAPERLCAVSSSWRQVVFTMPLLWNTVQFNGYADPTWLNIRLSERHHRHLELSKDLPIDIIISTTQILTLAAYPFCIFPMDKVRHVFIRHHSSIRTGSLLENIEGTTNLLRELRTKFHKIDSIDLYMLGRSKPGTSPQILQLNIVTKQGQTTTVVRSVVQKVDINMVADVNMLLYEVNNLDLDHVTHFKVANVQLVRNHYVLEAFMILGPSLRHLELGPLSWQLVSWEQVLSNLPRLECLKLYQNTRIQIYGLKSGQLFPSRAFQPVLDTLPAIESQLPQLSRLRLSTTSKYNAESTIQFIQLFNMNTSRGDKRLDLEVSRKTFEDTEFVVLDGMHDHKLPRMTKLAIAGATRRNFISCLPVKILQEIFILINGDTEHANIGLSELHRRHLELSKDLPIDIIVVTSKNIPNSAGYPFCVLSMDQIRHITIRHYSTLMSGFLAGDIVDTVSLLRELSNTFPQINSIDLYVLGKPTNDPEDPLQVIQISLVTKQGRTETELRPVIQAIHISMVYDLNIIFSQLRILNLSNVTRFEATNVQWSSEQYWILIFIRLGSSLKQLELGPWRWLRFPSELVLAYLPRLESLKLHHRSRAKCYNYNKDNLPDDPAFQAVLDTLPAVETQLPQLSHLYLSTTPRHSAESIIQFVRLYNTNAVREGKRLELTVTRRTFEEVDFVELGSLARLVVVD</sequence>
<keyword evidence="2" id="KW-1185">Reference proteome</keyword>
<protein>
    <submittedName>
        <fullName evidence="1">Uncharacterized protein</fullName>
    </submittedName>
</protein>
<dbReference type="EMBL" id="KN824361">
    <property type="protein sequence ID" value="KIM22202.1"/>
    <property type="molecule type" value="Genomic_DNA"/>
</dbReference>
<dbReference type="AlphaFoldDB" id="A0A0C2WY16"/>
<dbReference type="SUPFAM" id="SSF52058">
    <property type="entry name" value="L domain-like"/>
    <property type="match status" value="1"/>
</dbReference>
<dbReference type="HOGENOM" id="CLU_293581_0_0_1"/>
<dbReference type="PANTHER" id="PTHR38926:SF5">
    <property type="entry name" value="F-BOX AND LEUCINE-RICH REPEAT PROTEIN 6"/>
    <property type="match status" value="1"/>
</dbReference>
<name>A0A0C2WY16_SERVB</name>
<accession>A0A0C2WY16</accession>
<dbReference type="Proteomes" id="UP000054097">
    <property type="component" value="Unassembled WGS sequence"/>
</dbReference>
<gene>
    <name evidence="1" type="ORF">M408DRAFT_323979</name>
</gene>
<organism evidence="1 2">
    <name type="scientific">Serendipita vermifera MAFF 305830</name>
    <dbReference type="NCBI Taxonomy" id="933852"/>
    <lineage>
        <taxon>Eukaryota</taxon>
        <taxon>Fungi</taxon>
        <taxon>Dikarya</taxon>
        <taxon>Basidiomycota</taxon>
        <taxon>Agaricomycotina</taxon>
        <taxon>Agaricomycetes</taxon>
        <taxon>Sebacinales</taxon>
        <taxon>Serendipitaceae</taxon>
        <taxon>Serendipita</taxon>
    </lineage>
</organism>
<dbReference type="PANTHER" id="PTHR38926">
    <property type="entry name" value="F-BOX DOMAIN CONTAINING PROTEIN, EXPRESSED"/>
    <property type="match status" value="1"/>
</dbReference>